<evidence type="ECO:0000256" key="11">
    <source>
        <dbReference type="SAM" id="Phobius"/>
    </source>
</evidence>
<feature type="transmembrane region" description="Helical" evidence="11">
    <location>
        <begin position="12"/>
        <end position="32"/>
    </location>
</feature>
<evidence type="ECO:0000313" key="14">
    <source>
        <dbReference type="Proteomes" id="UP001224122"/>
    </source>
</evidence>
<dbReference type="RefSeq" id="WP_307408924.1">
    <property type="nucleotide sequence ID" value="NZ_JAUSTW010000004.1"/>
</dbReference>
<evidence type="ECO:0000259" key="12">
    <source>
        <dbReference type="PROSITE" id="PS50109"/>
    </source>
</evidence>
<comment type="subcellular location">
    <subcellularLocation>
        <location evidence="2">Membrane</location>
    </subcellularLocation>
</comment>
<keyword evidence="4" id="KW-0597">Phosphoprotein</keyword>
<proteinExistence type="predicted"/>
<evidence type="ECO:0000256" key="6">
    <source>
        <dbReference type="ARBA" id="ARBA00022741"/>
    </source>
</evidence>
<evidence type="ECO:0000256" key="4">
    <source>
        <dbReference type="ARBA" id="ARBA00022553"/>
    </source>
</evidence>
<feature type="compositionally biased region" description="Low complexity" evidence="10">
    <location>
        <begin position="55"/>
        <end position="66"/>
    </location>
</feature>
<dbReference type="EMBL" id="JAUSTW010000004">
    <property type="protein sequence ID" value="MDQ0199730.1"/>
    <property type="molecule type" value="Genomic_DNA"/>
</dbReference>
<dbReference type="SMART" id="SM00387">
    <property type="entry name" value="HATPase_c"/>
    <property type="match status" value="1"/>
</dbReference>
<comment type="catalytic activity">
    <reaction evidence="1">
        <text>ATP + protein L-histidine = ADP + protein N-phospho-L-histidine.</text>
        <dbReference type="EC" id="2.7.13.3"/>
    </reaction>
</comment>
<comment type="caution">
    <text evidence="13">The sequence shown here is derived from an EMBL/GenBank/DDBJ whole genome shotgun (WGS) entry which is preliminary data.</text>
</comment>
<dbReference type="PROSITE" id="PS50109">
    <property type="entry name" value="HIS_KIN"/>
    <property type="match status" value="1"/>
</dbReference>
<evidence type="ECO:0000256" key="3">
    <source>
        <dbReference type="ARBA" id="ARBA00012438"/>
    </source>
</evidence>
<dbReference type="Gene3D" id="1.10.287.130">
    <property type="match status" value="1"/>
</dbReference>
<feature type="region of interest" description="Disordered" evidence="10">
    <location>
        <begin position="55"/>
        <end position="75"/>
    </location>
</feature>
<dbReference type="Pfam" id="PF02518">
    <property type="entry name" value="HATPase_c"/>
    <property type="match status" value="1"/>
</dbReference>
<dbReference type="InterPro" id="IPR036890">
    <property type="entry name" value="HATPase_C_sf"/>
</dbReference>
<dbReference type="Proteomes" id="UP001224122">
    <property type="component" value="Unassembled WGS sequence"/>
</dbReference>
<evidence type="ECO:0000256" key="10">
    <source>
        <dbReference type="SAM" id="MobiDB-lite"/>
    </source>
</evidence>
<dbReference type="Gene3D" id="3.30.565.10">
    <property type="entry name" value="Histidine kinase-like ATPase, C-terminal domain"/>
    <property type="match status" value="1"/>
</dbReference>
<dbReference type="PRINTS" id="PR00344">
    <property type="entry name" value="BCTRLSENSOR"/>
</dbReference>
<dbReference type="SMART" id="SM00388">
    <property type="entry name" value="HisKA"/>
    <property type="match status" value="1"/>
</dbReference>
<accession>A0ABT9XVY2</accession>
<dbReference type="SUPFAM" id="SSF47384">
    <property type="entry name" value="Homodimeric domain of signal transducing histidine kinase"/>
    <property type="match status" value="1"/>
</dbReference>
<dbReference type="InterPro" id="IPR036097">
    <property type="entry name" value="HisK_dim/P_sf"/>
</dbReference>
<evidence type="ECO:0000256" key="2">
    <source>
        <dbReference type="ARBA" id="ARBA00004370"/>
    </source>
</evidence>
<dbReference type="PANTHER" id="PTHR45453">
    <property type="entry name" value="PHOSPHATE REGULON SENSOR PROTEIN PHOR"/>
    <property type="match status" value="1"/>
</dbReference>
<keyword evidence="11" id="KW-1133">Transmembrane helix</keyword>
<dbReference type="Pfam" id="PF00512">
    <property type="entry name" value="HisKA"/>
    <property type="match status" value="1"/>
</dbReference>
<feature type="transmembrane region" description="Helical" evidence="11">
    <location>
        <begin position="166"/>
        <end position="189"/>
    </location>
</feature>
<keyword evidence="6" id="KW-0547">Nucleotide-binding</keyword>
<dbReference type="InterPro" id="IPR003661">
    <property type="entry name" value="HisK_dim/P_dom"/>
</dbReference>
<dbReference type="InterPro" id="IPR005467">
    <property type="entry name" value="His_kinase_dom"/>
</dbReference>
<sequence length="427" mass="48624">MFRQTHIRLTVLNSLVFIILISILGGIIYFYTQNQLYKDVNLSLLDAVNHFENQPLQQQQKSEQQQKPGPINNGTGLRFMHRDPRILTLVWDSKNNLLREQNRESELFNGNEKLIRPQKLDTLQDVVVNDFSFRYLATHVDIPGYGQFTVQVIRNVNSEKELLNRLLLIMAIGCGIGVLCAIASGYFLAGRSLVPIKKAWQKQQQFVSDASHELRTPLAVIQAKTDLLFRAPSATIKDKIHDVSTISTESRRLSKLVANLLTLARSDSDQIEMKKQAFRLDELLKEITQHYEEIVSYQGKSIHLDAPESVKFMADKERIHQLIVILLDNAMKYTKEGGEIWLCCQKTSSSIILRVKDNGIGIAEQDIPKIFDRFYQSDRARTEAEGMGLGLSIAKWIIEKHHGKTKVESTLGKGTMIELIFPHAQKS</sequence>
<evidence type="ECO:0000313" key="13">
    <source>
        <dbReference type="EMBL" id="MDQ0199730.1"/>
    </source>
</evidence>
<keyword evidence="11" id="KW-0812">Transmembrane</keyword>
<dbReference type="PANTHER" id="PTHR45453:SF1">
    <property type="entry name" value="PHOSPHATE REGULON SENSOR PROTEIN PHOR"/>
    <property type="match status" value="1"/>
</dbReference>
<dbReference type="InterPro" id="IPR050351">
    <property type="entry name" value="BphY/WalK/GraS-like"/>
</dbReference>
<keyword evidence="7 13" id="KW-0418">Kinase</keyword>
<feature type="domain" description="Histidine kinase" evidence="12">
    <location>
        <begin position="209"/>
        <end position="425"/>
    </location>
</feature>
<keyword evidence="5" id="KW-0808">Transferase</keyword>
<dbReference type="CDD" id="cd00075">
    <property type="entry name" value="HATPase"/>
    <property type="match status" value="1"/>
</dbReference>
<dbReference type="SUPFAM" id="SSF55874">
    <property type="entry name" value="ATPase domain of HSP90 chaperone/DNA topoisomerase II/histidine kinase"/>
    <property type="match status" value="1"/>
</dbReference>
<evidence type="ECO:0000256" key="7">
    <source>
        <dbReference type="ARBA" id="ARBA00022777"/>
    </source>
</evidence>
<protein>
    <recommendedName>
        <fullName evidence="3">histidine kinase</fullName>
        <ecNumber evidence="3">2.7.13.3</ecNumber>
    </recommendedName>
</protein>
<evidence type="ECO:0000256" key="5">
    <source>
        <dbReference type="ARBA" id="ARBA00022679"/>
    </source>
</evidence>
<keyword evidence="14" id="KW-1185">Reference proteome</keyword>
<evidence type="ECO:0000256" key="1">
    <source>
        <dbReference type="ARBA" id="ARBA00000085"/>
    </source>
</evidence>
<keyword evidence="9" id="KW-0902">Two-component regulatory system</keyword>
<evidence type="ECO:0000256" key="9">
    <source>
        <dbReference type="ARBA" id="ARBA00023012"/>
    </source>
</evidence>
<name>A0ABT9XVY2_9BACI</name>
<keyword evidence="11" id="KW-0472">Membrane</keyword>
<keyword evidence="8" id="KW-0067">ATP-binding</keyword>
<dbReference type="GO" id="GO:0016301">
    <property type="term" value="F:kinase activity"/>
    <property type="evidence" value="ECO:0007669"/>
    <property type="project" value="UniProtKB-KW"/>
</dbReference>
<evidence type="ECO:0000256" key="8">
    <source>
        <dbReference type="ARBA" id="ARBA00022840"/>
    </source>
</evidence>
<dbReference type="EC" id="2.7.13.3" evidence="3"/>
<dbReference type="InterPro" id="IPR004358">
    <property type="entry name" value="Sig_transdc_His_kin-like_C"/>
</dbReference>
<dbReference type="CDD" id="cd00082">
    <property type="entry name" value="HisKA"/>
    <property type="match status" value="1"/>
</dbReference>
<reference evidence="13 14" key="1">
    <citation type="submission" date="2023-07" db="EMBL/GenBank/DDBJ databases">
        <title>Genomic Encyclopedia of Type Strains, Phase IV (KMG-IV): sequencing the most valuable type-strain genomes for metagenomic binning, comparative biology and taxonomic classification.</title>
        <authorList>
            <person name="Goeker M."/>
        </authorList>
    </citation>
    <scope>NUCLEOTIDE SEQUENCE [LARGE SCALE GENOMIC DNA]</scope>
    <source>
        <strain evidence="13 14">DSM 27594</strain>
    </source>
</reference>
<organism evidence="13 14">
    <name type="scientific">Neobacillus ginsengisoli</name>
    <dbReference type="NCBI Taxonomy" id="904295"/>
    <lineage>
        <taxon>Bacteria</taxon>
        <taxon>Bacillati</taxon>
        <taxon>Bacillota</taxon>
        <taxon>Bacilli</taxon>
        <taxon>Bacillales</taxon>
        <taxon>Bacillaceae</taxon>
        <taxon>Neobacillus</taxon>
    </lineage>
</organism>
<dbReference type="InterPro" id="IPR003594">
    <property type="entry name" value="HATPase_dom"/>
</dbReference>
<gene>
    <name evidence="13" type="ORF">J2S10_002912</name>
</gene>